<keyword evidence="2" id="KW-1185">Reference proteome</keyword>
<evidence type="ECO:0008006" key="3">
    <source>
        <dbReference type="Google" id="ProtNLM"/>
    </source>
</evidence>
<evidence type="ECO:0000313" key="2">
    <source>
        <dbReference type="Proteomes" id="UP001236723"/>
    </source>
</evidence>
<proteinExistence type="predicted"/>
<comment type="caution">
    <text evidence="1">The sequence shown here is derived from an EMBL/GenBank/DDBJ whole genome shotgun (WGS) entry which is preliminary data.</text>
</comment>
<protein>
    <recommendedName>
        <fullName evidence="3">DUF3219 domain-containing protein</fullName>
    </recommendedName>
</protein>
<accession>A0ABU0DPH7</accession>
<dbReference type="EMBL" id="JAUSUP010000001">
    <property type="protein sequence ID" value="MDQ0350270.1"/>
    <property type="molecule type" value="Genomic_DNA"/>
</dbReference>
<gene>
    <name evidence="1" type="ORF">J2R98_000073</name>
</gene>
<dbReference type="Gene3D" id="2.40.30.80">
    <property type="entry name" value="YkvR-like"/>
    <property type="match status" value="1"/>
</dbReference>
<dbReference type="SUPFAM" id="SSF159173">
    <property type="entry name" value="YkvR-like"/>
    <property type="match status" value="1"/>
</dbReference>
<evidence type="ECO:0000313" key="1">
    <source>
        <dbReference type="EMBL" id="MDQ0350270.1"/>
    </source>
</evidence>
<dbReference type="InterPro" id="IPR023105">
    <property type="entry name" value="YkvR-like_sf"/>
</dbReference>
<dbReference type="RefSeq" id="WP_307064992.1">
    <property type="nucleotide sequence ID" value="NZ_JAUSUP010000001.1"/>
</dbReference>
<organism evidence="1 2">
    <name type="scientific">Alkalibacillus filiformis</name>
    <dbReference type="NCBI Taxonomy" id="200990"/>
    <lineage>
        <taxon>Bacteria</taxon>
        <taxon>Bacillati</taxon>
        <taxon>Bacillota</taxon>
        <taxon>Bacilli</taxon>
        <taxon>Bacillales</taxon>
        <taxon>Bacillaceae</taxon>
        <taxon>Alkalibacillus</taxon>
    </lineage>
</organism>
<sequence>MDVYINDYLITAEDFESSQIYVAAEVKRLIKFSFKVKHEDYHDVTTLLYKNDFHVSVPGEQINMEATIYNYSTSFTNLYEEGSVGDFYLMLVEK</sequence>
<reference evidence="1 2" key="1">
    <citation type="submission" date="2023-07" db="EMBL/GenBank/DDBJ databases">
        <title>Genomic Encyclopedia of Type Strains, Phase IV (KMG-IV): sequencing the most valuable type-strain genomes for metagenomic binning, comparative biology and taxonomic classification.</title>
        <authorList>
            <person name="Goeker M."/>
        </authorList>
    </citation>
    <scope>NUCLEOTIDE SEQUENCE [LARGE SCALE GENOMIC DNA]</scope>
    <source>
        <strain evidence="1 2">DSM 15448</strain>
    </source>
</reference>
<dbReference type="Pfam" id="PF11514">
    <property type="entry name" value="DUF3219"/>
    <property type="match status" value="1"/>
</dbReference>
<dbReference type="Proteomes" id="UP001236723">
    <property type="component" value="Unassembled WGS sequence"/>
</dbReference>
<dbReference type="InterPro" id="IPR021596">
    <property type="entry name" value="DUF3219"/>
</dbReference>
<name>A0ABU0DPH7_9BACI</name>